<evidence type="ECO:0000259" key="1">
    <source>
        <dbReference type="Pfam" id="PF25534"/>
    </source>
</evidence>
<organism evidence="2 3">
    <name type="scientific">Zopfia rhizophila CBS 207.26</name>
    <dbReference type="NCBI Taxonomy" id="1314779"/>
    <lineage>
        <taxon>Eukaryota</taxon>
        <taxon>Fungi</taxon>
        <taxon>Dikarya</taxon>
        <taxon>Ascomycota</taxon>
        <taxon>Pezizomycotina</taxon>
        <taxon>Dothideomycetes</taxon>
        <taxon>Dothideomycetes incertae sedis</taxon>
        <taxon>Zopfiaceae</taxon>
        <taxon>Zopfia</taxon>
    </lineage>
</organism>
<dbReference type="Proteomes" id="UP000800200">
    <property type="component" value="Unassembled WGS sequence"/>
</dbReference>
<gene>
    <name evidence="2" type="ORF">K469DRAFT_181530</name>
</gene>
<evidence type="ECO:0000313" key="2">
    <source>
        <dbReference type="EMBL" id="KAF2184338.1"/>
    </source>
</evidence>
<sequence>MHYVENLVAINKHEDQSRQSISNVGTISEKALKGKALSHQASLWKRQSIRNVKIFDFYYVDPQRKPLPSSISDIVPEVCRHAFEDFLLQLADCSSSDTLKSLCIIPRSPSPIPLEDIPLNKLTPDEIKELLGRQRVRIIQV</sequence>
<keyword evidence="3" id="KW-1185">Reference proteome</keyword>
<protein>
    <recommendedName>
        <fullName evidence="1">DUF7918 domain-containing protein</fullName>
    </recommendedName>
</protein>
<evidence type="ECO:0000313" key="3">
    <source>
        <dbReference type="Proteomes" id="UP000800200"/>
    </source>
</evidence>
<accession>A0A6A6E1H2</accession>
<dbReference type="InterPro" id="IPR057678">
    <property type="entry name" value="DUF7918"/>
</dbReference>
<reference evidence="2" key="1">
    <citation type="journal article" date="2020" name="Stud. Mycol.">
        <title>101 Dothideomycetes genomes: a test case for predicting lifestyles and emergence of pathogens.</title>
        <authorList>
            <person name="Haridas S."/>
            <person name="Albert R."/>
            <person name="Binder M."/>
            <person name="Bloem J."/>
            <person name="Labutti K."/>
            <person name="Salamov A."/>
            <person name="Andreopoulos B."/>
            <person name="Baker S."/>
            <person name="Barry K."/>
            <person name="Bills G."/>
            <person name="Bluhm B."/>
            <person name="Cannon C."/>
            <person name="Castanera R."/>
            <person name="Culley D."/>
            <person name="Daum C."/>
            <person name="Ezra D."/>
            <person name="Gonzalez J."/>
            <person name="Henrissat B."/>
            <person name="Kuo A."/>
            <person name="Liang C."/>
            <person name="Lipzen A."/>
            <person name="Lutzoni F."/>
            <person name="Magnuson J."/>
            <person name="Mondo S."/>
            <person name="Nolan M."/>
            <person name="Ohm R."/>
            <person name="Pangilinan J."/>
            <person name="Park H.-J."/>
            <person name="Ramirez L."/>
            <person name="Alfaro M."/>
            <person name="Sun H."/>
            <person name="Tritt A."/>
            <person name="Yoshinaga Y."/>
            <person name="Zwiers L.-H."/>
            <person name="Turgeon B."/>
            <person name="Goodwin S."/>
            <person name="Spatafora J."/>
            <person name="Crous P."/>
            <person name="Grigoriev I."/>
        </authorList>
    </citation>
    <scope>NUCLEOTIDE SEQUENCE</scope>
    <source>
        <strain evidence="2">CBS 207.26</strain>
    </source>
</reference>
<dbReference type="AlphaFoldDB" id="A0A6A6E1H2"/>
<dbReference type="EMBL" id="ML994638">
    <property type="protein sequence ID" value="KAF2184338.1"/>
    <property type="molecule type" value="Genomic_DNA"/>
</dbReference>
<dbReference type="Pfam" id="PF25534">
    <property type="entry name" value="DUF7918"/>
    <property type="match status" value="1"/>
</dbReference>
<feature type="domain" description="DUF7918" evidence="1">
    <location>
        <begin position="13"/>
        <end position="67"/>
    </location>
</feature>
<name>A0A6A6E1H2_9PEZI</name>
<dbReference type="OrthoDB" id="3364132at2759"/>
<proteinExistence type="predicted"/>